<keyword evidence="2" id="KW-1185">Reference proteome</keyword>
<dbReference type="AlphaFoldDB" id="A0A7X2PA99"/>
<accession>A0A7X2PA99</accession>
<dbReference type="Pfam" id="PF06013">
    <property type="entry name" value="WXG100"/>
    <property type="match status" value="1"/>
</dbReference>
<dbReference type="Proteomes" id="UP000466864">
    <property type="component" value="Unassembled WGS sequence"/>
</dbReference>
<name>A0A7X2PA99_9FIRM</name>
<comment type="caution">
    <text evidence="1">The sequence shown here is derived from an EMBL/GenBank/DDBJ whole genome shotgun (WGS) entry which is preliminary data.</text>
</comment>
<protein>
    <recommendedName>
        <fullName evidence="3">ESAT-6-like protein</fullName>
    </recommendedName>
</protein>
<evidence type="ECO:0000313" key="1">
    <source>
        <dbReference type="EMBL" id="MST82686.1"/>
    </source>
</evidence>
<dbReference type="InterPro" id="IPR036689">
    <property type="entry name" value="ESAT-6-like_sf"/>
</dbReference>
<dbReference type="EMBL" id="VUMV01000008">
    <property type="protein sequence ID" value="MST82686.1"/>
    <property type="molecule type" value="Genomic_DNA"/>
</dbReference>
<proteinExistence type="predicted"/>
<evidence type="ECO:0000313" key="2">
    <source>
        <dbReference type="Proteomes" id="UP000466864"/>
    </source>
</evidence>
<sequence>MYELIVAPEKLKAQAEAVKNDIRKMQKTMEMMATRVRNTKSYWKGDAGESFRGKFEEQNKNAGQVAADIRLMPDDLLKIAGIYEETEAANKDMADALLSGMIRD</sequence>
<reference evidence="1 2" key="1">
    <citation type="submission" date="2019-08" db="EMBL/GenBank/DDBJ databases">
        <title>In-depth cultivation of the pig gut microbiome towards novel bacterial diversity and tailored functional studies.</title>
        <authorList>
            <person name="Wylensek D."/>
            <person name="Hitch T.C.A."/>
            <person name="Clavel T."/>
        </authorList>
    </citation>
    <scope>NUCLEOTIDE SEQUENCE [LARGE SCALE GENOMIC DNA]</scope>
    <source>
        <strain evidence="1 2">Oil+RF-744-WCA-WT-13</strain>
    </source>
</reference>
<dbReference type="Gene3D" id="1.10.287.1060">
    <property type="entry name" value="ESAT-6-like"/>
    <property type="match status" value="1"/>
</dbReference>
<evidence type="ECO:0008006" key="3">
    <source>
        <dbReference type="Google" id="ProtNLM"/>
    </source>
</evidence>
<dbReference type="RefSeq" id="WP_154458602.1">
    <property type="nucleotide sequence ID" value="NZ_VUMV01000008.1"/>
</dbReference>
<organism evidence="1 2">
    <name type="scientific">Bilifractor porci</name>
    <dbReference type="NCBI Taxonomy" id="2606636"/>
    <lineage>
        <taxon>Bacteria</taxon>
        <taxon>Bacillati</taxon>
        <taxon>Bacillota</taxon>
        <taxon>Clostridia</taxon>
        <taxon>Lachnospirales</taxon>
        <taxon>Lachnospiraceae</taxon>
        <taxon>Bilifractor</taxon>
    </lineage>
</organism>
<dbReference type="SUPFAM" id="SSF140453">
    <property type="entry name" value="EsxAB dimer-like"/>
    <property type="match status" value="1"/>
</dbReference>
<dbReference type="InterPro" id="IPR010310">
    <property type="entry name" value="T7SS_ESAT-6-like"/>
</dbReference>
<gene>
    <name evidence="1" type="ORF">FYJ60_10190</name>
</gene>